<dbReference type="PaxDb" id="4081-Solyc03g096530.1.1"/>
<dbReference type="InParanoid" id="A0A3Q7FPY8"/>
<feature type="coiled-coil region" evidence="1">
    <location>
        <begin position="64"/>
        <end position="123"/>
    </location>
</feature>
<organism evidence="2">
    <name type="scientific">Solanum lycopersicum</name>
    <name type="common">Tomato</name>
    <name type="synonym">Lycopersicon esculentum</name>
    <dbReference type="NCBI Taxonomy" id="4081"/>
    <lineage>
        <taxon>Eukaryota</taxon>
        <taxon>Viridiplantae</taxon>
        <taxon>Streptophyta</taxon>
        <taxon>Embryophyta</taxon>
        <taxon>Tracheophyta</taxon>
        <taxon>Spermatophyta</taxon>
        <taxon>Magnoliopsida</taxon>
        <taxon>eudicotyledons</taxon>
        <taxon>Gunneridae</taxon>
        <taxon>Pentapetalae</taxon>
        <taxon>asterids</taxon>
        <taxon>lamiids</taxon>
        <taxon>Solanales</taxon>
        <taxon>Solanaceae</taxon>
        <taxon>Solanoideae</taxon>
        <taxon>Solaneae</taxon>
        <taxon>Solanum</taxon>
        <taxon>Solanum subgen. Lycopersicon</taxon>
    </lineage>
</organism>
<keyword evidence="3" id="KW-1185">Reference proteome</keyword>
<name>A0A3Q7FPY8_SOLLC</name>
<accession>A0A3Q7FPY8</accession>
<reference evidence="2" key="2">
    <citation type="submission" date="2019-01" db="UniProtKB">
        <authorList>
            <consortium name="EnsemblPlants"/>
        </authorList>
    </citation>
    <scope>IDENTIFICATION</scope>
    <source>
        <strain evidence="2">cv. Heinz 1706</strain>
    </source>
</reference>
<reference evidence="2" key="1">
    <citation type="journal article" date="2012" name="Nature">
        <title>The tomato genome sequence provides insights into fleshy fruit evolution.</title>
        <authorList>
            <consortium name="Tomato Genome Consortium"/>
        </authorList>
    </citation>
    <scope>NUCLEOTIDE SEQUENCE [LARGE SCALE GENOMIC DNA]</scope>
    <source>
        <strain evidence="2">cv. Heinz 1706</strain>
    </source>
</reference>
<evidence type="ECO:0000313" key="3">
    <source>
        <dbReference type="Proteomes" id="UP000004994"/>
    </source>
</evidence>
<dbReference type="OMA" id="MLEATCK"/>
<protein>
    <submittedName>
        <fullName evidence="2">Uncharacterized protein</fullName>
    </submittedName>
</protein>
<dbReference type="Proteomes" id="UP000004994">
    <property type="component" value="Chromosome 3"/>
</dbReference>
<proteinExistence type="predicted"/>
<sequence>MAKDLDQREMIASLRREKDYLLMRIDMLEATHKFVCEARKLEIWFLKHKLDEIDNTVKFYSGVLGVLKRENIDLKLKLEEENQLIKAYVLLNTMGIELLKKKNELVKIQIEELEAKVAELRINGRSRTMRFLSLIDENKQVSAESVVNLD</sequence>
<dbReference type="SMR" id="A0A3Q7FPY8"/>
<dbReference type="Gramene" id="Solyc03g096530.1.1">
    <property type="protein sequence ID" value="Solyc03g096530.1.1.1"/>
    <property type="gene ID" value="Solyc03g096530.1"/>
</dbReference>
<dbReference type="AlphaFoldDB" id="A0A3Q7FPY8"/>
<dbReference type="EnsemblPlants" id="Solyc03g096530.1.1">
    <property type="protein sequence ID" value="Solyc03g096530.1.1.1"/>
    <property type="gene ID" value="Solyc03g096530.1"/>
</dbReference>
<evidence type="ECO:0000313" key="2">
    <source>
        <dbReference type="EnsemblPlants" id="Solyc03g096530.1.1.1"/>
    </source>
</evidence>
<evidence type="ECO:0000256" key="1">
    <source>
        <dbReference type="SAM" id="Coils"/>
    </source>
</evidence>
<keyword evidence="1" id="KW-0175">Coiled coil</keyword>